<organism evidence="3 4">
    <name type="scientific">Maledivibacter halophilus</name>
    <dbReference type="NCBI Taxonomy" id="36842"/>
    <lineage>
        <taxon>Bacteria</taxon>
        <taxon>Bacillati</taxon>
        <taxon>Bacillota</taxon>
        <taxon>Clostridia</taxon>
        <taxon>Peptostreptococcales</taxon>
        <taxon>Caminicellaceae</taxon>
        <taxon>Maledivibacter</taxon>
    </lineage>
</organism>
<accession>A0A1T5LW39</accession>
<dbReference type="EMBL" id="FUZT01000005">
    <property type="protein sequence ID" value="SKC68446.1"/>
    <property type="molecule type" value="Genomic_DNA"/>
</dbReference>
<reference evidence="3 4" key="1">
    <citation type="submission" date="2017-02" db="EMBL/GenBank/DDBJ databases">
        <authorList>
            <person name="Peterson S.W."/>
        </authorList>
    </citation>
    <scope>NUCLEOTIDE SEQUENCE [LARGE SCALE GENOMIC DNA]</scope>
    <source>
        <strain evidence="3 4">M1</strain>
    </source>
</reference>
<evidence type="ECO:0000313" key="4">
    <source>
        <dbReference type="Proteomes" id="UP000190285"/>
    </source>
</evidence>
<sequence length="146" mass="16538">MQGTITNVLLNVVLGLVTLGGAYATLYIQRATKKVKIETQRIEEEKQRDILWTALDRLEDVAFKTVNKIEEVSAKNLRQLVKGGKIDKEKLEDLAVVAYNEIIDILEPEYLDALESTLGDAETYILNTIEEKVKKVKDLKEVPHDL</sequence>
<evidence type="ECO:0000313" key="2">
    <source>
        <dbReference type="EMBL" id="SKC71643.1"/>
    </source>
</evidence>
<dbReference type="STRING" id="36842.SAMN02194393_02149"/>
<dbReference type="EMBL" id="FUZT01000006">
    <property type="protein sequence ID" value="SKC71643.1"/>
    <property type="molecule type" value="Genomic_DNA"/>
</dbReference>
<reference evidence="4" key="2">
    <citation type="submission" date="2017-02" db="EMBL/GenBank/DDBJ databases">
        <authorList>
            <person name="Varghese N."/>
            <person name="Submissions S."/>
        </authorList>
    </citation>
    <scope>NUCLEOTIDE SEQUENCE [LARGE SCALE GENOMIC DNA]</scope>
    <source>
        <strain evidence="4">M1</strain>
    </source>
</reference>
<gene>
    <name evidence="1" type="ORF">SAMN02194393_02149</name>
    <name evidence="2" type="ORF">SAMN02194393_02503</name>
    <name evidence="3" type="ORF">SAMN02194393_03460</name>
</gene>
<evidence type="ECO:0000313" key="3">
    <source>
        <dbReference type="EMBL" id="SKC80220.1"/>
    </source>
</evidence>
<name>A0A1T5LW39_9FIRM</name>
<proteinExistence type="predicted"/>
<dbReference type="Proteomes" id="UP000190285">
    <property type="component" value="Unassembled WGS sequence"/>
</dbReference>
<dbReference type="AlphaFoldDB" id="A0A1T5LW39"/>
<dbReference type="EMBL" id="FUZT01000008">
    <property type="protein sequence ID" value="SKC80220.1"/>
    <property type="molecule type" value="Genomic_DNA"/>
</dbReference>
<protein>
    <submittedName>
        <fullName evidence="3">Uncharacterized protein</fullName>
    </submittedName>
</protein>
<evidence type="ECO:0000313" key="1">
    <source>
        <dbReference type="EMBL" id="SKC68446.1"/>
    </source>
</evidence>
<keyword evidence="4" id="KW-1185">Reference proteome</keyword>